<keyword evidence="6" id="KW-0282">Flagellum</keyword>
<keyword evidence="6" id="KW-0966">Cell projection</keyword>
<reference evidence="6" key="1">
    <citation type="submission" date="2022-01" db="EMBL/GenBank/DDBJ databases">
        <title>Draft genome of Methanogenium marinum DSM 15558.</title>
        <authorList>
            <person name="Chen S.-C."/>
            <person name="You Y.-T."/>
        </authorList>
    </citation>
    <scope>NUCLEOTIDE SEQUENCE</scope>
    <source>
        <strain evidence="6">DSM 15558</strain>
    </source>
</reference>
<dbReference type="AlphaFoldDB" id="A0A9Q4KUK3"/>
<keyword evidence="5" id="KW-0472">Membrane</keyword>
<protein>
    <recommendedName>
        <fullName evidence="4">Flagellin</fullName>
    </recommendedName>
</protein>
<evidence type="ECO:0000256" key="1">
    <source>
        <dbReference type="ARBA" id="ARBA00004618"/>
    </source>
</evidence>
<evidence type="ECO:0000256" key="3">
    <source>
        <dbReference type="ARBA" id="ARBA00022440"/>
    </source>
</evidence>
<comment type="caution">
    <text evidence="6">The sequence shown here is derived from an EMBL/GenBank/DDBJ whole genome shotgun (WGS) entry which is preliminary data.</text>
</comment>
<keyword evidence="3 4" id="KW-0974">Archaeal flagellum</keyword>
<name>A0A9Q4KUK3_9EURY</name>
<keyword evidence="7" id="KW-1185">Reference proteome</keyword>
<evidence type="ECO:0000256" key="4">
    <source>
        <dbReference type="RuleBase" id="RU361282"/>
    </source>
</evidence>
<dbReference type="PANTHER" id="PTHR35903:SF1">
    <property type="entry name" value="FLAGELLIN B1"/>
    <property type="match status" value="1"/>
</dbReference>
<feature type="transmembrane region" description="Helical" evidence="5">
    <location>
        <begin position="12"/>
        <end position="37"/>
    </location>
</feature>
<dbReference type="PANTHER" id="PTHR35903">
    <property type="entry name" value="FLAGELLIN B1"/>
    <property type="match status" value="1"/>
</dbReference>
<dbReference type="EMBL" id="JAKELO010000002">
    <property type="protein sequence ID" value="MDE4908603.1"/>
    <property type="molecule type" value="Genomic_DNA"/>
</dbReference>
<sequence>MQIQKRRCDDAGFTGLEGAIILIAFVIVASVFSFIILNSGFFATDTAQKVIYAGVEQSASSMMLAGDVYGYRAPGRDAVDMLRFTVGQSVGGGRAVDLSGCTITYMTSEKILAIQPNSTLISGTPPLPGMWTIADVSSAGDSYLIQSDEQATIVIRLQESDAALAGEKITITLIPPVGTAVTVIRTIPAKIDEVTILV</sequence>
<evidence type="ECO:0000313" key="7">
    <source>
        <dbReference type="Proteomes" id="UP001143747"/>
    </source>
</evidence>
<dbReference type="RefSeq" id="WP_274925224.1">
    <property type="nucleotide sequence ID" value="NZ_JAKELO010000002.1"/>
</dbReference>
<dbReference type="Pfam" id="PF01917">
    <property type="entry name" value="Flagellin_arch-type"/>
    <property type="match status" value="1"/>
</dbReference>
<proteinExistence type="inferred from homology"/>
<dbReference type="GO" id="GO:0005198">
    <property type="term" value="F:structural molecule activity"/>
    <property type="evidence" value="ECO:0007669"/>
    <property type="project" value="InterPro"/>
</dbReference>
<comment type="subcellular location">
    <subcellularLocation>
        <location evidence="1 4">Archaeal flagellum</location>
    </subcellularLocation>
</comment>
<keyword evidence="6" id="KW-0969">Cilium</keyword>
<dbReference type="GO" id="GO:0097589">
    <property type="term" value="C:archaeal-type flagellum"/>
    <property type="evidence" value="ECO:0007669"/>
    <property type="project" value="UniProtKB-SubCell"/>
</dbReference>
<organism evidence="6 7">
    <name type="scientific">Methanogenium marinum</name>
    <dbReference type="NCBI Taxonomy" id="348610"/>
    <lineage>
        <taxon>Archaea</taxon>
        <taxon>Methanobacteriati</taxon>
        <taxon>Methanobacteriota</taxon>
        <taxon>Stenosarchaea group</taxon>
        <taxon>Methanomicrobia</taxon>
        <taxon>Methanomicrobiales</taxon>
        <taxon>Methanomicrobiaceae</taxon>
        <taxon>Methanogenium</taxon>
    </lineage>
</organism>
<keyword evidence="5" id="KW-1133">Transmembrane helix</keyword>
<keyword evidence="5" id="KW-0812">Transmembrane</keyword>
<comment type="function">
    <text evidence="4">Flagellin is the subunit protein which polymerizes to form the filaments of archaeal flagella.</text>
</comment>
<comment type="similarity">
    <text evidence="2 4">Belongs to the archaeal flagellin family.</text>
</comment>
<dbReference type="Proteomes" id="UP001143747">
    <property type="component" value="Unassembled WGS sequence"/>
</dbReference>
<evidence type="ECO:0000256" key="5">
    <source>
        <dbReference type="SAM" id="Phobius"/>
    </source>
</evidence>
<dbReference type="GO" id="GO:0097588">
    <property type="term" value="P:archaeal or bacterial-type flagellum-dependent cell motility"/>
    <property type="evidence" value="ECO:0007669"/>
    <property type="project" value="InterPro"/>
</dbReference>
<gene>
    <name evidence="6" type="ORF">L0665_08295</name>
</gene>
<evidence type="ECO:0000256" key="2">
    <source>
        <dbReference type="ARBA" id="ARBA00010256"/>
    </source>
</evidence>
<dbReference type="InterPro" id="IPR002774">
    <property type="entry name" value="Flagellin_arc-type"/>
</dbReference>
<evidence type="ECO:0000313" key="6">
    <source>
        <dbReference type="EMBL" id="MDE4908603.1"/>
    </source>
</evidence>
<accession>A0A9Q4KUK3</accession>
<dbReference type="InterPro" id="IPR013373">
    <property type="entry name" value="Flagellin/pilin_N_arc"/>
</dbReference>
<dbReference type="NCBIfam" id="TIGR02537">
    <property type="entry name" value="arch_flag_Nterm"/>
    <property type="match status" value="1"/>
</dbReference>